<dbReference type="AlphaFoldDB" id="A0AA44Y368"/>
<sequence length="68" mass="7915">MDSLSQQDLLRLAMKELNLTREGIAARIHAPLRSLNKWLLPENSADFRPMPDLGKAFVRDIIRWNRKS</sequence>
<protein>
    <submittedName>
        <fullName evidence="1">Transcriptional regulator</fullName>
    </submittedName>
</protein>
<comment type="caution">
    <text evidence="1">The sequence shown here is derived from an EMBL/GenBank/DDBJ whole genome shotgun (WGS) entry which is preliminary data.</text>
</comment>
<reference evidence="1 2" key="1">
    <citation type="submission" date="2018-03" db="EMBL/GenBank/DDBJ databases">
        <authorList>
            <person name="Nguyen K."/>
            <person name="Fouts D."/>
            <person name="Sutton G."/>
        </authorList>
    </citation>
    <scope>NUCLEOTIDE SEQUENCE [LARGE SCALE GENOMIC DNA]</scope>
    <source>
        <strain evidence="1 2">AU3578</strain>
    </source>
</reference>
<organism evidence="1 2">
    <name type="scientific">Burkholderia vietnamiensis</name>
    <dbReference type="NCBI Taxonomy" id="60552"/>
    <lineage>
        <taxon>Bacteria</taxon>
        <taxon>Pseudomonadati</taxon>
        <taxon>Pseudomonadota</taxon>
        <taxon>Betaproteobacteria</taxon>
        <taxon>Burkholderiales</taxon>
        <taxon>Burkholderiaceae</taxon>
        <taxon>Burkholderia</taxon>
        <taxon>Burkholderia cepacia complex</taxon>
    </lineage>
</organism>
<dbReference type="EMBL" id="PVHK01000156">
    <property type="protein sequence ID" value="PRH40444.1"/>
    <property type="molecule type" value="Genomic_DNA"/>
</dbReference>
<evidence type="ECO:0000313" key="1">
    <source>
        <dbReference type="EMBL" id="PRH40444.1"/>
    </source>
</evidence>
<gene>
    <name evidence="1" type="ORF">C6T65_21110</name>
</gene>
<name>A0AA44Y368_BURVI</name>
<dbReference type="Proteomes" id="UP000237632">
    <property type="component" value="Unassembled WGS sequence"/>
</dbReference>
<proteinExistence type="predicted"/>
<evidence type="ECO:0000313" key="2">
    <source>
        <dbReference type="Proteomes" id="UP000237632"/>
    </source>
</evidence>
<accession>A0AA44Y368</accession>